<dbReference type="RefSeq" id="WP_108155296.1">
    <property type="nucleotide sequence ID" value="NZ_CP026306.1"/>
</dbReference>
<evidence type="ECO:0000313" key="2">
    <source>
        <dbReference type="Proteomes" id="UP000244201"/>
    </source>
</evidence>
<dbReference type="EMBL" id="CP026306">
    <property type="protein sequence ID" value="AVZ78007.1"/>
    <property type="molecule type" value="Genomic_DNA"/>
</dbReference>
<protein>
    <submittedName>
        <fullName evidence="1">Uncharacterized protein</fullName>
    </submittedName>
</protein>
<name>A0A2R4TFZ0_9ACTN</name>
<accession>A0A2R4TFZ0</accession>
<keyword evidence="2" id="KW-1185">Reference proteome</keyword>
<dbReference type="Proteomes" id="UP000244201">
    <property type="component" value="Plasmid pSLUN2"/>
</dbReference>
<dbReference type="AlphaFoldDB" id="A0A2R4TFZ0"/>
<proteinExistence type="predicted"/>
<sequence length="106" mass="11254">MTIHRGCPRQEVVVAREVLASGLSLADLGLYVKVEQLLDVLEGDIDVARVIQELLAGTAGPVPDVSAGSLQAGISRLSAAGLYDLDAGGLTEKEWCEKHGDLWPQM</sequence>
<keyword evidence="1" id="KW-0614">Plasmid</keyword>
<reference evidence="1 2" key="1">
    <citation type="submission" date="2018-01" db="EMBL/GenBank/DDBJ databases">
        <title>Complete genome sequence of Streptomyces lunaelactis MM109T, a Ferroverdin A producer isolated from cave moonmilk deposits.</title>
        <authorList>
            <person name="Naome A."/>
            <person name="Martinet L."/>
            <person name="Maciejewska M."/>
            <person name="Anderssen S."/>
            <person name="Adam D."/>
            <person name="Tenconi E."/>
            <person name="Deflandre B."/>
            <person name="Arguelles-Arias A."/>
            <person name="Calusinska M."/>
            <person name="Copieters W."/>
            <person name="Karim L."/>
            <person name="Hanikenne M."/>
            <person name="Baurain D."/>
            <person name="van Wezel G."/>
            <person name="Smargiasso N."/>
            <person name="de Pauw E."/>
            <person name="Delfosse P."/>
            <person name="Rigali S."/>
        </authorList>
    </citation>
    <scope>NUCLEOTIDE SEQUENCE [LARGE SCALE GENOMIC DNA]</scope>
    <source>
        <strain evidence="1 2">MM109</strain>
        <plasmid evidence="2">Plasmid pslun2</plasmid>
    </source>
</reference>
<dbReference type="GeneID" id="55661209"/>
<geneLocation type="plasmid" evidence="2">
    <name>pslun2</name>
</geneLocation>
<dbReference type="KEGG" id="slk:SLUN_38935"/>
<gene>
    <name evidence="1" type="ORF">SLUN_38935</name>
</gene>
<organism evidence="1 2">
    <name type="scientific">Streptomyces lunaelactis</name>
    <dbReference type="NCBI Taxonomy" id="1535768"/>
    <lineage>
        <taxon>Bacteria</taxon>
        <taxon>Bacillati</taxon>
        <taxon>Actinomycetota</taxon>
        <taxon>Actinomycetes</taxon>
        <taxon>Kitasatosporales</taxon>
        <taxon>Streptomycetaceae</taxon>
        <taxon>Streptomyces</taxon>
    </lineage>
</organism>
<evidence type="ECO:0000313" key="1">
    <source>
        <dbReference type="EMBL" id="AVZ78007.1"/>
    </source>
</evidence>